<dbReference type="SUPFAM" id="SSF48239">
    <property type="entry name" value="Terpenoid cyclases/Protein prenyltransferases"/>
    <property type="match status" value="1"/>
</dbReference>
<gene>
    <name evidence="2" type="ORF">E5K02_17795</name>
</gene>
<dbReference type="EMBL" id="SRMB01000003">
    <property type="protein sequence ID" value="TGE26636.1"/>
    <property type="molecule type" value="Genomic_DNA"/>
</dbReference>
<dbReference type="Gene3D" id="1.50.10.20">
    <property type="match status" value="1"/>
</dbReference>
<comment type="caution">
    <text evidence="2">The sequence shown here is derived from an EMBL/GenBank/DDBJ whole genome shotgun (WGS) entry which is preliminary data.</text>
</comment>
<sequence>MREKEMSAARAVFSESLFEEIAGDKSAICYAMAHAMCRLNNNTGPVEEVQRCLQHLHIAIQYLDDIQDFKQDWLDGQFTYAHFLVEKYLRDKQLEGSRLSVGELYQHCFTSGIAQHLLDRSSQHFGQSVAIAHSLGLTELALYVQQQLDGCNIYQHEVAQLLEKTRVKARKSFTPFHAEHPDLTLPTVQTAAAMALRHLQASRDAQGCWLDFLTSAGQSKMWTTAYAGLLLAETKIGLTAAHEAFDASFLLPPSYNEGIMQDGDSTNFSMGLRRKVWGETSPQQISTWLEFMDADGGWVTYRDETRLRNIMKLPKHVSVAAWLTPKLCVTAAAAYVLRLYKELEPQYQLSCRYLARHQHPAGYWNSYWWTSPIYATAFAILALAPVAEHDACREAGLRWLAAQQSDNGAWYGQTNAQQPSAFFTALALKALLVNSSQDYSAAVERGAQWLLSQQMSDGSWLTTRILRVPATDVADPATVKRWRLSSFGTDIEVDDHNRIFTTSTALNALSTYAKTMVALPAYA</sequence>
<dbReference type="InterPro" id="IPR032696">
    <property type="entry name" value="SQ_cyclase_C"/>
</dbReference>
<keyword evidence="3" id="KW-1185">Reference proteome</keyword>
<dbReference type="Pfam" id="PF13243">
    <property type="entry name" value="SQHop_cyclase_C"/>
    <property type="match status" value="1"/>
</dbReference>
<reference evidence="2 3" key="1">
    <citation type="submission" date="2019-04" db="EMBL/GenBank/DDBJ databases">
        <authorList>
            <person name="Feng G."/>
            <person name="Zhang J."/>
            <person name="Zhu H."/>
        </authorList>
    </citation>
    <scope>NUCLEOTIDE SEQUENCE [LARGE SCALE GENOMIC DNA]</scope>
    <source>
        <strain evidence="2 3">9PBR-1</strain>
    </source>
</reference>
<evidence type="ECO:0000313" key="3">
    <source>
        <dbReference type="Proteomes" id="UP000298471"/>
    </source>
</evidence>
<dbReference type="Proteomes" id="UP000298471">
    <property type="component" value="Unassembled WGS sequence"/>
</dbReference>
<dbReference type="InterPro" id="IPR008930">
    <property type="entry name" value="Terpenoid_cyclase/PrenylTrfase"/>
</dbReference>
<dbReference type="OrthoDB" id="4673451at2"/>
<evidence type="ECO:0000313" key="2">
    <source>
        <dbReference type="EMBL" id="TGE26636.1"/>
    </source>
</evidence>
<evidence type="ECO:0000259" key="1">
    <source>
        <dbReference type="Pfam" id="PF13243"/>
    </source>
</evidence>
<accession>A0A4Z0QB04</accession>
<organism evidence="2 3">
    <name type="scientific">Hymenobacter metallicola</name>
    <dbReference type="NCBI Taxonomy" id="2563114"/>
    <lineage>
        <taxon>Bacteria</taxon>
        <taxon>Pseudomonadati</taxon>
        <taxon>Bacteroidota</taxon>
        <taxon>Cytophagia</taxon>
        <taxon>Cytophagales</taxon>
        <taxon>Hymenobacteraceae</taxon>
        <taxon>Hymenobacter</taxon>
    </lineage>
</organism>
<dbReference type="UniPathway" id="UPA00337"/>
<feature type="domain" description="Squalene cyclase C-terminal" evidence="1">
    <location>
        <begin position="286"/>
        <end position="462"/>
    </location>
</feature>
<name>A0A4Z0QB04_9BACT</name>
<proteinExistence type="predicted"/>
<protein>
    <recommendedName>
        <fullName evidence="1">Squalene cyclase C-terminal domain-containing protein</fullName>
    </recommendedName>
</protein>
<dbReference type="AlphaFoldDB" id="A0A4Z0QB04"/>